<dbReference type="PROSITE" id="PS00518">
    <property type="entry name" value="ZF_RING_1"/>
    <property type="match status" value="1"/>
</dbReference>
<dbReference type="SMR" id="G1TXX8"/>
<dbReference type="eggNOG" id="KOG2177">
    <property type="taxonomic scope" value="Eukaryota"/>
</dbReference>
<reference evidence="12" key="2">
    <citation type="submission" date="2025-08" db="UniProtKB">
        <authorList>
            <consortium name="Ensembl"/>
        </authorList>
    </citation>
    <scope>IDENTIFICATION</scope>
    <source>
        <strain evidence="12">Thorbecke</strain>
    </source>
</reference>
<dbReference type="InterPro" id="IPR003613">
    <property type="entry name" value="Ubox_domain"/>
</dbReference>
<evidence type="ECO:0000259" key="11">
    <source>
        <dbReference type="PROSITE" id="PS50119"/>
    </source>
</evidence>
<dbReference type="GO" id="GO:0016567">
    <property type="term" value="P:protein ubiquitination"/>
    <property type="evidence" value="ECO:0007669"/>
    <property type="project" value="InterPro"/>
</dbReference>
<dbReference type="PROSITE" id="PS50089">
    <property type="entry name" value="ZF_RING_2"/>
    <property type="match status" value="1"/>
</dbReference>
<dbReference type="Bgee" id="ENSOCUG00000023802">
    <property type="expression patterns" value="Expressed in blood and 20 other cell types or tissues"/>
</dbReference>
<keyword evidence="5 8" id="KW-0863">Zinc-finger</keyword>
<accession>G1TXX8</accession>
<evidence type="ECO:0000256" key="6">
    <source>
        <dbReference type="ARBA" id="ARBA00022833"/>
    </source>
</evidence>
<evidence type="ECO:0000256" key="2">
    <source>
        <dbReference type="ARBA" id="ARBA00008518"/>
    </source>
</evidence>
<evidence type="ECO:0000313" key="12">
    <source>
        <dbReference type="Ensembl" id="ENSOCUP00000021936.2"/>
    </source>
</evidence>
<dbReference type="HOGENOM" id="CLU_013137_6_1_1"/>
<dbReference type="PaxDb" id="9986-ENSOCUP00000021936"/>
<keyword evidence="3" id="KW-0963">Cytoplasm</keyword>
<reference evidence="12" key="3">
    <citation type="submission" date="2025-09" db="UniProtKB">
        <authorList>
            <consortium name="Ensembl"/>
        </authorList>
    </citation>
    <scope>IDENTIFICATION</scope>
    <source>
        <strain evidence="12">Thorbecke</strain>
    </source>
</reference>
<dbReference type="InterPro" id="IPR001841">
    <property type="entry name" value="Znf_RING"/>
</dbReference>
<evidence type="ECO:0000256" key="5">
    <source>
        <dbReference type="ARBA" id="ARBA00022771"/>
    </source>
</evidence>
<dbReference type="Proteomes" id="UP000001811">
    <property type="component" value="Chromosome 1"/>
</dbReference>
<dbReference type="AlphaFoldDB" id="G1TXX8"/>
<dbReference type="Pfam" id="PF00643">
    <property type="entry name" value="zf-B_box"/>
    <property type="match status" value="1"/>
</dbReference>
<dbReference type="STRING" id="9986.ENSOCUP00000021936"/>
<reference evidence="12 13" key="1">
    <citation type="journal article" date="2011" name="Nature">
        <title>A high-resolution map of human evolutionary constraint using 29 mammals.</title>
        <authorList>
            <person name="Lindblad-Toh K."/>
            <person name="Garber M."/>
            <person name="Zuk O."/>
            <person name="Lin M.F."/>
            <person name="Parker B.J."/>
            <person name="Washietl S."/>
            <person name="Kheradpour P."/>
            <person name="Ernst J."/>
            <person name="Jordan G."/>
            <person name="Mauceli E."/>
            <person name="Ward L.D."/>
            <person name="Lowe C.B."/>
            <person name="Holloway A.K."/>
            <person name="Clamp M."/>
            <person name="Gnerre S."/>
            <person name="Alfoldi J."/>
            <person name="Beal K."/>
            <person name="Chang J."/>
            <person name="Clawson H."/>
            <person name="Cuff J."/>
            <person name="Di Palma F."/>
            <person name="Fitzgerald S."/>
            <person name="Flicek P."/>
            <person name="Guttman M."/>
            <person name="Hubisz M.J."/>
            <person name="Jaffe D.B."/>
            <person name="Jungreis I."/>
            <person name="Kent W.J."/>
            <person name="Kostka D."/>
            <person name="Lara M."/>
            <person name="Martins A.L."/>
            <person name="Massingham T."/>
            <person name="Moltke I."/>
            <person name="Raney B.J."/>
            <person name="Rasmussen M.D."/>
            <person name="Robinson J."/>
            <person name="Stark A."/>
            <person name="Vilella A.J."/>
            <person name="Wen J."/>
            <person name="Xie X."/>
            <person name="Zody M.C."/>
            <person name="Baldwin J."/>
            <person name="Bloom T."/>
            <person name="Chin C.W."/>
            <person name="Heiman D."/>
            <person name="Nicol R."/>
            <person name="Nusbaum C."/>
            <person name="Young S."/>
            <person name="Wilkinson J."/>
            <person name="Worley K.C."/>
            <person name="Kovar C.L."/>
            <person name="Muzny D.M."/>
            <person name="Gibbs R.A."/>
            <person name="Cree A."/>
            <person name="Dihn H.H."/>
            <person name="Fowler G."/>
            <person name="Jhangiani S."/>
            <person name="Joshi V."/>
            <person name="Lee S."/>
            <person name="Lewis L.R."/>
            <person name="Nazareth L.V."/>
            <person name="Okwuonu G."/>
            <person name="Santibanez J."/>
            <person name="Warren W.C."/>
            <person name="Mardis E.R."/>
            <person name="Weinstock G.M."/>
            <person name="Wilson R.K."/>
            <person name="Delehaunty K."/>
            <person name="Dooling D."/>
            <person name="Fronik C."/>
            <person name="Fulton L."/>
            <person name="Fulton B."/>
            <person name="Graves T."/>
            <person name="Minx P."/>
            <person name="Sodergren E."/>
            <person name="Birney E."/>
            <person name="Margulies E.H."/>
            <person name="Herrero J."/>
            <person name="Green E.D."/>
            <person name="Haussler D."/>
            <person name="Siepel A."/>
            <person name="Goldman N."/>
            <person name="Pollard K.S."/>
            <person name="Pedersen J.S."/>
            <person name="Lander E.S."/>
            <person name="Kellis M."/>
        </authorList>
    </citation>
    <scope>NUCLEOTIDE SEQUENCE [LARGE SCALE GENOMIC DNA]</scope>
    <source>
        <strain evidence="12 13">Thorbecke inbred</strain>
    </source>
</reference>
<dbReference type="CDD" id="cd16596">
    <property type="entry name" value="RING-HC_TRIM21_C-IV"/>
    <property type="match status" value="1"/>
</dbReference>
<dbReference type="GO" id="GO:0004842">
    <property type="term" value="F:ubiquitin-protein transferase activity"/>
    <property type="evidence" value="ECO:0007669"/>
    <property type="project" value="InterPro"/>
</dbReference>
<dbReference type="InParanoid" id="G1TXX8"/>
<evidence type="ECO:0000256" key="9">
    <source>
        <dbReference type="SAM" id="Coils"/>
    </source>
</evidence>
<dbReference type="SMART" id="SM00184">
    <property type="entry name" value="RING"/>
    <property type="match status" value="1"/>
</dbReference>
<dbReference type="InterPro" id="IPR013083">
    <property type="entry name" value="Znf_RING/FYVE/PHD"/>
</dbReference>
<evidence type="ECO:0008006" key="14">
    <source>
        <dbReference type="Google" id="ProtNLM"/>
    </source>
</evidence>
<dbReference type="PROSITE" id="PS50119">
    <property type="entry name" value="ZF_BBOX"/>
    <property type="match status" value="1"/>
</dbReference>
<feature type="domain" description="B box-type" evidence="11">
    <location>
        <begin position="87"/>
        <end position="128"/>
    </location>
</feature>
<protein>
    <recommendedName>
        <fullName evidence="14">Tripartite motif containing 21</fullName>
    </recommendedName>
</protein>
<dbReference type="Gene3D" id="3.30.40.10">
    <property type="entry name" value="Zinc/RING finger domain, C3HC4 (zinc finger)"/>
    <property type="match status" value="1"/>
</dbReference>
<comment type="similarity">
    <text evidence="2">Belongs to the TRIM/RBCC family.</text>
</comment>
<dbReference type="InterPro" id="IPR018957">
    <property type="entry name" value="Znf_C3HC4_RING-type"/>
</dbReference>
<dbReference type="GeneTree" id="ENSGT00940000161515"/>
<dbReference type="EMBL" id="AAGW02008107">
    <property type="status" value="NOT_ANNOTATED_CDS"/>
    <property type="molecule type" value="Genomic_DNA"/>
</dbReference>
<evidence type="ECO:0000256" key="4">
    <source>
        <dbReference type="ARBA" id="ARBA00022723"/>
    </source>
</evidence>
<dbReference type="SUPFAM" id="SSF57850">
    <property type="entry name" value="RING/U-box"/>
    <property type="match status" value="1"/>
</dbReference>
<evidence type="ECO:0000313" key="13">
    <source>
        <dbReference type="Proteomes" id="UP000001811"/>
    </source>
</evidence>
<keyword evidence="13" id="KW-1185">Reference proteome</keyword>
<dbReference type="InterPro" id="IPR050143">
    <property type="entry name" value="TRIM/RBCC"/>
</dbReference>
<dbReference type="SMART" id="SM00504">
    <property type="entry name" value="Ubox"/>
    <property type="match status" value="1"/>
</dbReference>
<dbReference type="PANTHER" id="PTHR24103">
    <property type="entry name" value="E3 UBIQUITIN-PROTEIN LIGASE TRIM"/>
    <property type="match status" value="1"/>
</dbReference>
<keyword evidence="7 9" id="KW-0175">Coiled coil</keyword>
<dbReference type="GO" id="GO:0008270">
    <property type="term" value="F:zinc ion binding"/>
    <property type="evidence" value="ECO:0007669"/>
    <property type="project" value="UniProtKB-KW"/>
</dbReference>
<proteinExistence type="inferred from homology"/>
<dbReference type="InterPro" id="IPR017907">
    <property type="entry name" value="Znf_RING_CS"/>
</dbReference>
<dbReference type="Pfam" id="PF00097">
    <property type="entry name" value="zf-C3HC4"/>
    <property type="match status" value="1"/>
</dbReference>
<feature type="domain" description="RING-type" evidence="10">
    <location>
        <begin position="16"/>
        <end position="55"/>
    </location>
</feature>
<dbReference type="SMART" id="SM00336">
    <property type="entry name" value="BBOX"/>
    <property type="match status" value="1"/>
</dbReference>
<organism evidence="12 13">
    <name type="scientific">Oryctolagus cuniculus</name>
    <name type="common">Rabbit</name>
    <dbReference type="NCBI Taxonomy" id="9986"/>
    <lineage>
        <taxon>Eukaryota</taxon>
        <taxon>Metazoa</taxon>
        <taxon>Chordata</taxon>
        <taxon>Craniata</taxon>
        <taxon>Vertebrata</taxon>
        <taxon>Euteleostomi</taxon>
        <taxon>Mammalia</taxon>
        <taxon>Eutheria</taxon>
        <taxon>Euarchontoglires</taxon>
        <taxon>Glires</taxon>
        <taxon>Lagomorpha</taxon>
        <taxon>Leporidae</taxon>
        <taxon>Oryctolagus</taxon>
    </lineage>
</organism>
<dbReference type="GO" id="GO:0005737">
    <property type="term" value="C:cytoplasm"/>
    <property type="evidence" value="ECO:0007669"/>
    <property type="project" value="UniProtKB-SubCell"/>
</dbReference>
<evidence type="ECO:0000256" key="8">
    <source>
        <dbReference type="PROSITE-ProRule" id="PRU00024"/>
    </source>
</evidence>
<keyword evidence="6" id="KW-0862">Zinc</keyword>
<dbReference type="Ensembl" id="ENSOCUT00000031029.2">
    <property type="protein sequence ID" value="ENSOCUP00000021936.2"/>
    <property type="gene ID" value="ENSOCUG00000023802.2"/>
</dbReference>
<sequence length="247" mass="28188">MASATPLAMMWEEVTCAICLDPMVEPVIIECGHSFCQECISNVGKDGGGICPVCRNHFLLRNLRPNRHLANVVDNLKQNSQAAKDEPQGQRCMIHGEKLHLFCEEDGQILCWVCAQYQKHREHHTVPIDAAAQEYQVSTSTPKAWEIFTETSSIFPWTPKTKVEMHKSRIHAEFVQQKNFLAEEEQRQLQALEAEEREQLRILGETEADLAQQSQALQELISELERRRRGSPLELLQVRLGKVLSSF</sequence>
<evidence type="ECO:0000259" key="10">
    <source>
        <dbReference type="PROSITE" id="PS50089"/>
    </source>
</evidence>
<evidence type="ECO:0000256" key="7">
    <source>
        <dbReference type="ARBA" id="ARBA00023054"/>
    </source>
</evidence>
<evidence type="ECO:0000256" key="3">
    <source>
        <dbReference type="ARBA" id="ARBA00022490"/>
    </source>
</evidence>
<dbReference type="SUPFAM" id="SSF57845">
    <property type="entry name" value="B-box zinc-binding domain"/>
    <property type="match status" value="1"/>
</dbReference>
<dbReference type="Gene3D" id="3.30.160.60">
    <property type="entry name" value="Classic Zinc Finger"/>
    <property type="match status" value="1"/>
</dbReference>
<name>G1TXX8_RABIT</name>
<comment type="subcellular location">
    <subcellularLocation>
        <location evidence="1">Cytoplasm</location>
    </subcellularLocation>
</comment>
<dbReference type="FunFam" id="3.30.40.10:FF:000144">
    <property type="entry name" value="Tripartite motif-containing 5 (Predicted)"/>
    <property type="match status" value="1"/>
</dbReference>
<keyword evidence="4" id="KW-0479">Metal-binding</keyword>
<dbReference type="InterPro" id="IPR000315">
    <property type="entry name" value="Znf_B-box"/>
</dbReference>
<dbReference type="EMBL" id="AAGW02008108">
    <property type="status" value="NOT_ANNOTATED_CDS"/>
    <property type="molecule type" value="Genomic_DNA"/>
</dbReference>
<evidence type="ECO:0000256" key="1">
    <source>
        <dbReference type="ARBA" id="ARBA00004496"/>
    </source>
</evidence>
<feature type="coiled-coil region" evidence="9">
    <location>
        <begin position="175"/>
        <end position="227"/>
    </location>
</feature>
<dbReference type="CDD" id="cd19772">
    <property type="entry name" value="Bbox2_TRIM21_C-IV"/>
    <property type="match status" value="1"/>
</dbReference>